<comment type="caution">
    <text evidence="1">The sequence shown here is derived from an EMBL/GenBank/DDBJ whole genome shotgun (WGS) entry which is preliminary data.</text>
</comment>
<protein>
    <submittedName>
        <fullName evidence="1">Uncharacterized protein</fullName>
    </submittedName>
</protein>
<organism evidence="1 2">
    <name type="scientific">Runella salmonicolor</name>
    <dbReference type="NCBI Taxonomy" id="2950278"/>
    <lineage>
        <taxon>Bacteria</taxon>
        <taxon>Pseudomonadati</taxon>
        <taxon>Bacteroidota</taxon>
        <taxon>Cytophagia</taxon>
        <taxon>Cytophagales</taxon>
        <taxon>Spirosomataceae</taxon>
        <taxon>Runella</taxon>
    </lineage>
</organism>
<dbReference type="Proteomes" id="UP001204772">
    <property type="component" value="Unassembled WGS sequence"/>
</dbReference>
<evidence type="ECO:0000313" key="1">
    <source>
        <dbReference type="EMBL" id="MCP1384853.1"/>
    </source>
</evidence>
<dbReference type="EMBL" id="JAMZEL010000009">
    <property type="protein sequence ID" value="MCP1384853.1"/>
    <property type="molecule type" value="Genomic_DNA"/>
</dbReference>
<dbReference type="RefSeq" id="WP_253530754.1">
    <property type="nucleotide sequence ID" value="NZ_JAMZEL010000009.1"/>
</dbReference>
<gene>
    <name evidence="1" type="ORF">NCI00_20625</name>
</gene>
<reference evidence="1 2" key="1">
    <citation type="submission" date="2022-06" db="EMBL/GenBank/DDBJ databases">
        <title>Runella sp. S5 genome sequencing.</title>
        <authorList>
            <person name="Park S."/>
        </authorList>
    </citation>
    <scope>NUCLEOTIDE SEQUENCE [LARGE SCALE GENOMIC DNA]</scope>
    <source>
        <strain evidence="1 2">S5</strain>
    </source>
</reference>
<proteinExistence type="predicted"/>
<name>A0ABT1FVQ5_9BACT</name>
<accession>A0ABT1FVQ5</accession>
<evidence type="ECO:0000313" key="2">
    <source>
        <dbReference type="Proteomes" id="UP001204772"/>
    </source>
</evidence>
<sequence>MKHNLSQMAANFQKKIIDLSCLQPSECHCEMCQQMCHTAPCIGTPFDMFLIQERPDFRDKVAITMNVAATRLGLPPILMIAPSYKKEKGHCAFFENGKCVLHEIGLKPTEGKLASCKNEPSITKATRLIMESWLPLQMDLAPVFFNNI</sequence>
<keyword evidence="2" id="KW-1185">Reference proteome</keyword>